<dbReference type="GO" id="GO:0008017">
    <property type="term" value="F:microtubule binding"/>
    <property type="evidence" value="ECO:0007669"/>
    <property type="project" value="InterPro"/>
</dbReference>
<dbReference type="InterPro" id="IPR043936">
    <property type="entry name" value="HOOK_N"/>
</dbReference>
<dbReference type="Pfam" id="PF19047">
    <property type="entry name" value="HOOK_N"/>
    <property type="match status" value="1"/>
</dbReference>
<comment type="caution">
    <text evidence="8">The sequence shown here is derived from an EMBL/GenBank/DDBJ whole genome shotgun (WGS) entry which is preliminary data.</text>
</comment>
<evidence type="ECO:0000256" key="1">
    <source>
        <dbReference type="ARBA" id="ARBA00004496"/>
    </source>
</evidence>
<feature type="region of interest" description="Disordered" evidence="5">
    <location>
        <begin position="160"/>
        <end position="181"/>
    </location>
</feature>
<dbReference type="Pfam" id="PF05622">
    <property type="entry name" value="HOOK"/>
    <property type="match status" value="1"/>
</dbReference>
<dbReference type="Proteomes" id="UP000242875">
    <property type="component" value="Unassembled WGS sequence"/>
</dbReference>
<dbReference type="EMBL" id="MVBO01000004">
    <property type="protein sequence ID" value="OZJ06366.1"/>
    <property type="molecule type" value="Genomic_DNA"/>
</dbReference>
<dbReference type="PANTHER" id="PTHR18947:SF28">
    <property type="entry name" value="GIRDIN, ISOFORM A"/>
    <property type="match status" value="1"/>
</dbReference>
<dbReference type="OrthoDB" id="49395at2759"/>
<evidence type="ECO:0008006" key="10">
    <source>
        <dbReference type="Google" id="ProtNLM"/>
    </source>
</evidence>
<dbReference type="InterPro" id="IPR036872">
    <property type="entry name" value="CH_dom_sf"/>
</dbReference>
<feature type="coiled-coil region" evidence="4">
    <location>
        <begin position="187"/>
        <end position="228"/>
    </location>
</feature>
<accession>A0A261Y6W1</accession>
<evidence type="ECO:0000259" key="7">
    <source>
        <dbReference type="Pfam" id="PF19047"/>
    </source>
</evidence>
<organism evidence="8 9">
    <name type="scientific">Bifiguratus adelaidae</name>
    <dbReference type="NCBI Taxonomy" id="1938954"/>
    <lineage>
        <taxon>Eukaryota</taxon>
        <taxon>Fungi</taxon>
        <taxon>Fungi incertae sedis</taxon>
        <taxon>Mucoromycota</taxon>
        <taxon>Mucoromycotina</taxon>
        <taxon>Endogonomycetes</taxon>
        <taxon>Endogonales</taxon>
        <taxon>Endogonales incertae sedis</taxon>
        <taxon>Bifiguratus</taxon>
    </lineage>
</organism>
<protein>
    <recommendedName>
        <fullName evidence="10">Calponin-homology (CH) domain-containing protein</fullName>
    </recommendedName>
</protein>
<reference evidence="8 9" key="1">
    <citation type="journal article" date="2017" name="Mycologia">
        <title>Bifiguratus adelaidae, gen. et sp. nov., a new member of Mucoromycotina in endophytic and soil-dwelling habitats.</title>
        <authorList>
            <person name="Torres-Cruz T.J."/>
            <person name="Billingsley Tobias T.L."/>
            <person name="Almatruk M."/>
            <person name="Hesse C."/>
            <person name="Kuske C.R."/>
            <person name="Desiro A."/>
            <person name="Benucci G.M."/>
            <person name="Bonito G."/>
            <person name="Stajich J.E."/>
            <person name="Dunlap C."/>
            <person name="Arnold A.E."/>
            <person name="Porras-Alfaro A."/>
        </authorList>
    </citation>
    <scope>NUCLEOTIDE SEQUENCE [LARGE SCALE GENOMIC DNA]</scope>
    <source>
        <strain evidence="8 9">AZ0501</strain>
    </source>
</reference>
<dbReference type="SUPFAM" id="SSF116907">
    <property type="entry name" value="Hook domain"/>
    <property type="match status" value="1"/>
</dbReference>
<keyword evidence="9" id="KW-1185">Reference proteome</keyword>
<dbReference type="GO" id="GO:0005737">
    <property type="term" value="C:cytoplasm"/>
    <property type="evidence" value="ECO:0007669"/>
    <property type="project" value="UniProtKB-SubCell"/>
</dbReference>
<dbReference type="Gene3D" id="1.10.418.10">
    <property type="entry name" value="Calponin-like domain"/>
    <property type="match status" value="1"/>
</dbReference>
<dbReference type="InterPro" id="IPR008636">
    <property type="entry name" value="Hook_C"/>
</dbReference>
<evidence type="ECO:0000256" key="2">
    <source>
        <dbReference type="ARBA" id="ARBA00022490"/>
    </source>
</evidence>
<feature type="domain" description="Hook C-terminal" evidence="6">
    <location>
        <begin position="203"/>
        <end position="577"/>
    </location>
</feature>
<evidence type="ECO:0000313" key="8">
    <source>
        <dbReference type="EMBL" id="OZJ06366.1"/>
    </source>
</evidence>
<keyword evidence="3 4" id="KW-0175">Coiled coil</keyword>
<dbReference type="GO" id="GO:0030705">
    <property type="term" value="P:cytoskeleton-dependent intracellular transport"/>
    <property type="evidence" value="ECO:0007669"/>
    <property type="project" value="InterPro"/>
</dbReference>
<keyword evidence="2" id="KW-0963">Cytoplasm</keyword>
<gene>
    <name evidence="8" type="ORF">BZG36_00750</name>
</gene>
<dbReference type="CDD" id="cd22211">
    <property type="entry name" value="HkD_SF"/>
    <property type="match status" value="1"/>
</dbReference>
<sequence>MTRPQAHVSKGTTAAFVEWLNTFDSISQPVTSLADLSDGIVLFEILAEIDAQWFKQIRSADVGDNWVYRYNNLKKVYKLICRFYDDVLGHPNVEDAISLNLTVIAQDGDEVELVRLCQLVLAIAVQCEKNQTYIAKIQRLSQKSQHSLMLSIEQVMTQLSTSDGKPRSPMAKPISIPPDTADLDKANRQLIEDNAQLRFRFDELEMEKEELKQRLKDMEDAVAQAQQTGKSDFIMRTEIDHLKQDILRSEDKRQESEIVIENQANTIADLRKKLAEMQERADEADRLKDQLEEYRHASEKLQKTENVINKYKKKLEESADLRRQLSNLEEVNRDLLERNQQIEEEYRKLSSFKSNMDTYKEKVTLLEAANAELSQTKARLEHELQHAADQVIVMEETKAKSSEQMQTLMDRLREYEIGDEDQDTQLASQVLSETDPEKLVARIKQLERRNQELQASSDRFTEIERERQELDQKVQRLSRDMDAIRGTTDPTMASASTEQLRLLILDLRRDLERQRENADTTLSGQNANLYKQVVHLQEQQHVLQQKLQKTREFIKEQDRLIRHLQEQQQPDLAQQLASEKRKVHDLLQHSRREQHLMMSAWYDLSQRLARETSQQHLLALRRTHKEKVSWLGQQRKIVVDGRLRV</sequence>
<comment type="subcellular location">
    <subcellularLocation>
        <location evidence="1">Cytoplasm</location>
    </subcellularLocation>
</comment>
<name>A0A261Y6W1_9FUNG</name>
<dbReference type="GO" id="GO:0031122">
    <property type="term" value="P:cytoplasmic microtubule organization"/>
    <property type="evidence" value="ECO:0007669"/>
    <property type="project" value="InterPro"/>
</dbReference>
<dbReference type="GO" id="GO:0051959">
    <property type="term" value="F:dynein light intermediate chain binding"/>
    <property type="evidence" value="ECO:0007669"/>
    <property type="project" value="TreeGrafter"/>
</dbReference>
<dbReference type="AlphaFoldDB" id="A0A261Y6W1"/>
<evidence type="ECO:0000256" key="5">
    <source>
        <dbReference type="SAM" id="MobiDB-lite"/>
    </source>
</evidence>
<evidence type="ECO:0000259" key="6">
    <source>
        <dbReference type="Pfam" id="PF05622"/>
    </source>
</evidence>
<evidence type="ECO:0000313" key="9">
    <source>
        <dbReference type="Proteomes" id="UP000242875"/>
    </source>
</evidence>
<evidence type="ECO:0000256" key="3">
    <source>
        <dbReference type="ARBA" id="ARBA00023054"/>
    </source>
</evidence>
<proteinExistence type="predicted"/>
<feature type="domain" description="HOOK N-terminal" evidence="7">
    <location>
        <begin position="15"/>
        <end position="153"/>
    </location>
</feature>
<feature type="coiled-coil region" evidence="4">
    <location>
        <begin position="436"/>
        <end position="528"/>
    </location>
</feature>
<dbReference type="GO" id="GO:0005815">
    <property type="term" value="C:microtubule organizing center"/>
    <property type="evidence" value="ECO:0007669"/>
    <property type="project" value="TreeGrafter"/>
</dbReference>
<evidence type="ECO:0000256" key="4">
    <source>
        <dbReference type="SAM" id="Coils"/>
    </source>
</evidence>
<dbReference type="PANTHER" id="PTHR18947">
    <property type="entry name" value="HOOK PROTEINS"/>
    <property type="match status" value="1"/>
</dbReference>
<feature type="coiled-coil region" evidence="4">
    <location>
        <begin position="253"/>
        <end position="397"/>
    </location>
</feature>